<organism evidence="1 2">
    <name type="scientific">Acaulospora colombiana</name>
    <dbReference type="NCBI Taxonomy" id="27376"/>
    <lineage>
        <taxon>Eukaryota</taxon>
        <taxon>Fungi</taxon>
        <taxon>Fungi incertae sedis</taxon>
        <taxon>Mucoromycota</taxon>
        <taxon>Glomeromycotina</taxon>
        <taxon>Glomeromycetes</taxon>
        <taxon>Diversisporales</taxon>
        <taxon>Acaulosporaceae</taxon>
        <taxon>Acaulospora</taxon>
    </lineage>
</organism>
<proteinExistence type="predicted"/>
<comment type="caution">
    <text evidence="1">The sequence shown here is derived from an EMBL/GenBank/DDBJ whole genome shotgun (WGS) entry which is preliminary data.</text>
</comment>
<dbReference type="Proteomes" id="UP000789525">
    <property type="component" value="Unassembled WGS sequence"/>
</dbReference>
<accession>A0ACA9MSH5</accession>
<name>A0ACA9MSH5_9GLOM</name>
<evidence type="ECO:0000313" key="1">
    <source>
        <dbReference type="EMBL" id="CAG8609109.1"/>
    </source>
</evidence>
<keyword evidence="2" id="KW-1185">Reference proteome</keyword>
<reference evidence="1" key="1">
    <citation type="submission" date="2021-06" db="EMBL/GenBank/DDBJ databases">
        <authorList>
            <person name="Kallberg Y."/>
            <person name="Tangrot J."/>
            <person name="Rosling A."/>
        </authorList>
    </citation>
    <scope>NUCLEOTIDE SEQUENCE</scope>
    <source>
        <strain evidence="1">CL356</strain>
    </source>
</reference>
<sequence>MEDNHSSTAQFKKFLAQYAYSPDKNHLSAERVTSHGDKTRERSKPKFAKIKNRKREVLDNSPTPTVKTSVSSNPDIIGFNLKVLFVGINPGKRSAQVGHHFAHHSNHFYPCLIESGFTNGEIINYEDDITLPKRFNIGIINVVGRDTRSSADLSTTELRNGIPSVIKKVKLYRPEFLCFIGKCGFDAFEVVYRTHDTKKSQGYGLQLLKIPWEDDDDPGQNEKNEERSTKIFCIPSTSARVKHYQKLDKLKYFKELNKLVNYEKKEGFTADGF</sequence>
<dbReference type="EMBL" id="CAJVPT010015037">
    <property type="protein sequence ID" value="CAG8609109.1"/>
    <property type="molecule type" value="Genomic_DNA"/>
</dbReference>
<evidence type="ECO:0000313" key="2">
    <source>
        <dbReference type="Proteomes" id="UP000789525"/>
    </source>
</evidence>
<protein>
    <submittedName>
        <fullName evidence="1">3889_t:CDS:1</fullName>
    </submittedName>
</protein>
<gene>
    <name evidence="1" type="ORF">ACOLOM_LOCUS6953</name>
</gene>